<accession>A0A0J6F7D0</accession>
<dbReference type="EMBL" id="DS268109">
    <property type="protein sequence ID" value="KMM65190.1"/>
    <property type="molecule type" value="Genomic_DNA"/>
</dbReference>
<reference evidence="3" key="3">
    <citation type="journal article" date="2010" name="Genome Res.">
        <title>Population genomic sequencing of Coccidioides fungi reveals recent hybridization and transposon control.</title>
        <authorList>
            <person name="Neafsey D.E."/>
            <person name="Barker B.M."/>
            <person name="Sharpton T.J."/>
            <person name="Stajich J.E."/>
            <person name="Park D.J."/>
            <person name="Whiston E."/>
            <person name="Hung C.-Y."/>
            <person name="McMahan C."/>
            <person name="White J."/>
            <person name="Sykes S."/>
            <person name="Heiman D."/>
            <person name="Young S."/>
            <person name="Zeng Q."/>
            <person name="Abouelleil A."/>
            <person name="Aftuck L."/>
            <person name="Bessette D."/>
            <person name="Brown A."/>
            <person name="FitzGerald M."/>
            <person name="Lui A."/>
            <person name="Macdonald J.P."/>
            <person name="Priest M."/>
            <person name="Orbach M.J."/>
            <person name="Galgiani J.N."/>
            <person name="Kirkland T.N."/>
            <person name="Cole G.T."/>
            <person name="Birren B.W."/>
            <person name="Henn M.R."/>
            <person name="Taylor J.W."/>
            <person name="Rounsley S.D."/>
        </authorList>
    </citation>
    <scope>NUCLEOTIDE SEQUENCE [LARGE SCALE GENOMIC DNA]</scope>
    <source>
        <strain evidence="3">RMSCC 3488</strain>
    </source>
</reference>
<reference evidence="3" key="2">
    <citation type="journal article" date="2009" name="Genome Res.">
        <title>Comparative genomic analyses of the human fungal pathogens Coccidioides and their relatives.</title>
        <authorList>
            <person name="Sharpton T.J."/>
            <person name="Stajich J.E."/>
            <person name="Rounsley S.D."/>
            <person name="Gardner M.J."/>
            <person name="Wortman J.R."/>
            <person name="Jordar V.S."/>
            <person name="Maiti R."/>
            <person name="Kodira C.D."/>
            <person name="Neafsey D.E."/>
            <person name="Zeng Q."/>
            <person name="Hung C.-Y."/>
            <person name="McMahan C."/>
            <person name="Muszewska A."/>
            <person name="Grynberg M."/>
            <person name="Mandel M.A."/>
            <person name="Kellner E.M."/>
            <person name="Barker B.M."/>
            <person name="Galgiani J.N."/>
            <person name="Orbach M.J."/>
            <person name="Kirkland T.N."/>
            <person name="Cole G.T."/>
            <person name="Henn M.R."/>
            <person name="Birren B.W."/>
            <person name="Taylor J.W."/>
        </authorList>
    </citation>
    <scope>NUCLEOTIDE SEQUENCE [LARGE SCALE GENOMIC DNA]</scope>
    <source>
        <strain evidence="3">RMSCC 3488</strain>
    </source>
</reference>
<dbReference type="AlphaFoldDB" id="A0A0J6F7D0"/>
<dbReference type="Proteomes" id="UP000054567">
    <property type="component" value="Unassembled WGS sequence"/>
</dbReference>
<protein>
    <submittedName>
        <fullName evidence="2">Uncharacterized protein</fullName>
    </submittedName>
</protein>
<gene>
    <name evidence="2" type="ORF">CPAG_01542</name>
</gene>
<reference evidence="2 3" key="1">
    <citation type="submission" date="2007-06" db="EMBL/GenBank/DDBJ databases">
        <title>The Genome Sequence of Coccidioides posadasii RMSCC_3488.</title>
        <authorList>
            <consortium name="Coccidioides Genome Resources Consortium"/>
            <consortium name="The Broad Institute Genome Sequencing Platform"/>
            <person name="Henn M.R."/>
            <person name="Sykes S."/>
            <person name="Young S."/>
            <person name="Jaffe D."/>
            <person name="Berlin A."/>
            <person name="Alvarez P."/>
            <person name="Butler J."/>
            <person name="Gnerre S."/>
            <person name="Grabherr M."/>
            <person name="Mauceli E."/>
            <person name="Brockman W."/>
            <person name="Kodira C."/>
            <person name="Alvarado L."/>
            <person name="Zeng Q."/>
            <person name="Crawford M."/>
            <person name="Antoine C."/>
            <person name="Devon K."/>
            <person name="Galgiani J."/>
            <person name="Orsborn K."/>
            <person name="Lewis M.L."/>
            <person name="Nusbaum C."/>
            <person name="Galagan J."/>
            <person name="Birren B."/>
        </authorList>
    </citation>
    <scope>NUCLEOTIDE SEQUENCE [LARGE SCALE GENOMIC DNA]</scope>
    <source>
        <strain evidence="2 3">RMSCC 3488</strain>
    </source>
</reference>
<proteinExistence type="predicted"/>
<dbReference type="VEuPathDB" id="FungiDB:CPAG_01542"/>
<evidence type="ECO:0000256" key="1">
    <source>
        <dbReference type="SAM" id="MobiDB-lite"/>
    </source>
</evidence>
<organism evidence="2 3">
    <name type="scientific">Coccidioides posadasii RMSCC 3488</name>
    <dbReference type="NCBI Taxonomy" id="454284"/>
    <lineage>
        <taxon>Eukaryota</taxon>
        <taxon>Fungi</taxon>
        <taxon>Dikarya</taxon>
        <taxon>Ascomycota</taxon>
        <taxon>Pezizomycotina</taxon>
        <taxon>Eurotiomycetes</taxon>
        <taxon>Eurotiomycetidae</taxon>
        <taxon>Onygenales</taxon>
        <taxon>Onygenaceae</taxon>
        <taxon>Coccidioides</taxon>
    </lineage>
</organism>
<sequence>MSSVVHDKQSGGTIIFSQIQNPPQRVKLRPTPLLPRGGACLSSSVGRQLRIAGDVMECRGIDAYTRAGKIPDWPSPRIAGVTRHRRRYPSRSRDEKVNMNGASGRTRQFAVLGAGSSFCG</sequence>
<feature type="region of interest" description="Disordered" evidence="1">
    <location>
        <begin position="83"/>
        <end position="102"/>
    </location>
</feature>
<evidence type="ECO:0000313" key="2">
    <source>
        <dbReference type="EMBL" id="KMM65190.1"/>
    </source>
</evidence>
<evidence type="ECO:0000313" key="3">
    <source>
        <dbReference type="Proteomes" id="UP000054567"/>
    </source>
</evidence>
<name>A0A0J6F7D0_COCPO</name>